<dbReference type="Proteomes" id="UP000016496">
    <property type="component" value="Unassembled WGS sequence"/>
</dbReference>
<proteinExistence type="predicted"/>
<organism evidence="1 2">
    <name type="scientific">Bacteroides pyogenes F0041</name>
    <dbReference type="NCBI Taxonomy" id="1321819"/>
    <lineage>
        <taxon>Bacteria</taxon>
        <taxon>Pseudomonadati</taxon>
        <taxon>Bacteroidota</taxon>
        <taxon>Bacteroidia</taxon>
        <taxon>Bacteroidales</taxon>
        <taxon>Bacteroidaceae</taxon>
        <taxon>Bacteroides</taxon>
    </lineage>
</organism>
<dbReference type="EMBL" id="AWSV01000116">
    <property type="protein sequence ID" value="ERI84742.1"/>
    <property type="molecule type" value="Genomic_DNA"/>
</dbReference>
<gene>
    <name evidence="1" type="ORF">HMPREF1981_02218</name>
</gene>
<accession>U2DT17</accession>
<evidence type="ECO:0000313" key="1">
    <source>
        <dbReference type="EMBL" id="ERI84742.1"/>
    </source>
</evidence>
<comment type="caution">
    <text evidence="1">The sequence shown here is derived from an EMBL/GenBank/DDBJ whole genome shotgun (WGS) entry which is preliminary data.</text>
</comment>
<evidence type="ECO:0000313" key="2">
    <source>
        <dbReference type="Proteomes" id="UP000016496"/>
    </source>
</evidence>
<dbReference type="PATRIC" id="fig|1321819.3.peg.2051"/>
<sequence>MILLIALRVFLKCSFVCRLCTIRLSSVFYSSAIRQTNKTQTKDNNFLHEKGFVCSVDAIKNLLWRKESG</sequence>
<protein>
    <submittedName>
        <fullName evidence="1">Uncharacterized protein</fullName>
    </submittedName>
</protein>
<reference evidence="1 2" key="1">
    <citation type="submission" date="2013-08" db="EMBL/GenBank/DDBJ databases">
        <authorList>
            <person name="Weinstock G."/>
            <person name="Sodergren E."/>
            <person name="Wylie T."/>
            <person name="Fulton L."/>
            <person name="Fulton R."/>
            <person name="Fronick C."/>
            <person name="O'Laughlin M."/>
            <person name="Godfrey J."/>
            <person name="Miner T."/>
            <person name="Herter B."/>
            <person name="Appelbaum E."/>
            <person name="Cordes M."/>
            <person name="Lek S."/>
            <person name="Wollam A."/>
            <person name="Pepin K.H."/>
            <person name="Palsikar V.B."/>
            <person name="Mitreva M."/>
            <person name="Wilson R.K."/>
        </authorList>
    </citation>
    <scope>NUCLEOTIDE SEQUENCE [LARGE SCALE GENOMIC DNA]</scope>
    <source>
        <strain evidence="1 2">F0041</strain>
    </source>
</reference>
<dbReference type="HOGENOM" id="CLU_2767328_0_0_10"/>
<name>U2DT17_9BACE</name>
<dbReference type="AlphaFoldDB" id="U2DT17"/>